<proteinExistence type="predicted"/>
<sequence length="201" mass="22231">MQSHYLQSALLILFSSITFTVNAASIATVTLDNGATVLLHDDNTWEYIAINSKTANSVTNKQTSAVATSTVLTTTDPTQVKSNKSSLIQAGLLNTAVKNDVKVTFNDAIWKDQSLGLTFTLSSKNPDGVVIVKANVTFYDNQTNQIAEKTLNVWQASYRLPETYLRKGDSRDSRVIWVEGINKTQWTNNLLSLKIIEVETR</sequence>
<dbReference type="RefSeq" id="WP_341598357.1">
    <property type="nucleotide sequence ID" value="NZ_JBAKAZ010000046.1"/>
</dbReference>
<dbReference type="Proteomes" id="UP001369082">
    <property type="component" value="Unassembled WGS sequence"/>
</dbReference>
<feature type="chain" id="PRO_5046985454" evidence="1">
    <location>
        <begin position="24"/>
        <end position="201"/>
    </location>
</feature>
<dbReference type="Pfam" id="PF11355">
    <property type="entry name" value="DUF3157"/>
    <property type="match status" value="1"/>
</dbReference>
<evidence type="ECO:0000313" key="3">
    <source>
        <dbReference type="Proteomes" id="UP001369082"/>
    </source>
</evidence>
<feature type="signal peptide" evidence="1">
    <location>
        <begin position="1"/>
        <end position="23"/>
    </location>
</feature>
<dbReference type="InterPro" id="IPR021501">
    <property type="entry name" value="DUF3157"/>
</dbReference>
<comment type="caution">
    <text evidence="2">The sequence shown here is derived from an EMBL/GenBank/DDBJ whole genome shotgun (WGS) entry which is preliminary data.</text>
</comment>
<keyword evidence="3" id="KW-1185">Reference proteome</keyword>
<name>A0ABU9GSC3_9GAMM</name>
<protein>
    <submittedName>
        <fullName evidence="2">DUF3157 family protein</fullName>
    </submittedName>
</protein>
<keyword evidence="1" id="KW-0732">Signal</keyword>
<gene>
    <name evidence="2" type="ORF">V6256_11490</name>
</gene>
<evidence type="ECO:0000313" key="2">
    <source>
        <dbReference type="EMBL" id="MEL0630229.1"/>
    </source>
</evidence>
<dbReference type="EMBL" id="JBAKAZ010000046">
    <property type="protein sequence ID" value="MEL0630229.1"/>
    <property type="molecule type" value="Genomic_DNA"/>
</dbReference>
<organism evidence="2 3">
    <name type="scientific">Psychromonas aquatilis</name>
    <dbReference type="NCBI Taxonomy" id="2005072"/>
    <lineage>
        <taxon>Bacteria</taxon>
        <taxon>Pseudomonadati</taxon>
        <taxon>Pseudomonadota</taxon>
        <taxon>Gammaproteobacteria</taxon>
        <taxon>Alteromonadales</taxon>
        <taxon>Psychromonadaceae</taxon>
        <taxon>Psychromonas</taxon>
    </lineage>
</organism>
<reference evidence="2 3" key="1">
    <citation type="submission" date="2024-02" db="EMBL/GenBank/DDBJ databases">
        <title>Bacteria isolated from the canopy kelp, Nereocystis luetkeana.</title>
        <authorList>
            <person name="Pfister C.A."/>
            <person name="Younker I.T."/>
            <person name="Light S.H."/>
        </authorList>
    </citation>
    <scope>NUCLEOTIDE SEQUENCE [LARGE SCALE GENOMIC DNA]</scope>
    <source>
        <strain evidence="2 3">TI.1.05</strain>
    </source>
</reference>
<accession>A0ABU9GSC3</accession>
<evidence type="ECO:0000256" key="1">
    <source>
        <dbReference type="SAM" id="SignalP"/>
    </source>
</evidence>